<keyword evidence="2" id="KW-0812">Transmembrane</keyword>
<dbReference type="Pfam" id="PF04397">
    <property type="entry name" value="LytTR"/>
    <property type="match status" value="1"/>
</dbReference>
<evidence type="ECO:0000259" key="3">
    <source>
        <dbReference type="PROSITE" id="PS50930"/>
    </source>
</evidence>
<dbReference type="InterPro" id="IPR007492">
    <property type="entry name" value="LytTR_DNA-bd_dom"/>
</dbReference>
<dbReference type="Gene3D" id="3.30.450.20">
    <property type="entry name" value="PAS domain"/>
    <property type="match status" value="1"/>
</dbReference>
<evidence type="ECO:0000256" key="1">
    <source>
        <dbReference type="SAM" id="Coils"/>
    </source>
</evidence>
<feature type="transmembrane region" description="Helical" evidence="2">
    <location>
        <begin position="151"/>
        <end position="173"/>
    </location>
</feature>
<evidence type="ECO:0000313" key="5">
    <source>
        <dbReference type="Proteomes" id="UP000772618"/>
    </source>
</evidence>
<keyword evidence="2" id="KW-1133">Transmembrane helix</keyword>
<dbReference type="EMBL" id="JAHESD010000098">
    <property type="protein sequence ID" value="MBT1706307.1"/>
    <property type="molecule type" value="Genomic_DNA"/>
</dbReference>
<sequence>MKKKYLSIYTLLGLLITVIAIISVAESYLFSSTRQHLLLAQLETSRREAREVGRLLEEQLADGNTAATVTENLQRSIENTDSQSGFICMYDTTGKELCHPDRSRIGLMVTEGNSQISGLSENTSQSLFNVLTQGEPSGGLRTFGDRRESEIIYVYPVQGTGWMVAAHANLVAINSQLDNLRNKFLLTHIIAGILIITFSFFLVRFIGGRYETALESEKSQLQEDLKKLSLLNADLEGYRERIESMNVSLEKKETEDNNGGAVNRKRILTYWRDELVSIPVKNVAFFYTQESATHIHCRDGKVYTHNDSLDELMKQLDIALFFRANRQFIVSIHAIDKIFRYGKNQLKITVSPDAPEVILISKNNAATFREWLNS</sequence>
<evidence type="ECO:0000256" key="2">
    <source>
        <dbReference type="SAM" id="Phobius"/>
    </source>
</evidence>
<organism evidence="4 5">
    <name type="scientific">Chryseosolibacter indicus</name>
    <dbReference type="NCBI Taxonomy" id="2782351"/>
    <lineage>
        <taxon>Bacteria</taxon>
        <taxon>Pseudomonadati</taxon>
        <taxon>Bacteroidota</taxon>
        <taxon>Cytophagia</taxon>
        <taxon>Cytophagales</taxon>
        <taxon>Chryseotaleaceae</taxon>
        <taxon>Chryseosolibacter</taxon>
    </lineage>
</organism>
<feature type="coiled-coil region" evidence="1">
    <location>
        <begin position="211"/>
        <end position="255"/>
    </location>
</feature>
<evidence type="ECO:0000313" key="4">
    <source>
        <dbReference type="EMBL" id="MBT1706307.1"/>
    </source>
</evidence>
<comment type="caution">
    <text evidence="4">The sequence shown here is derived from an EMBL/GenBank/DDBJ whole genome shotgun (WGS) entry which is preliminary data.</text>
</comment>
<name>A0ABS5VY26_9BACT</name>
<accession>A0ABS5VY26</accession>
<dbReference type="Proteomes" id="UP000772618">
    <property type="component" value="Unassembled WGS sequence"/>
</dbReference>
<dbReference type="SMART" id="SM00850">
    <property type="entry name" value="LytTR"/>
    <property type="match status" value="1"/>
</dbReference>
<feature type="transmembrane region" description="Helical" evidence="2">
    <location>
        <begin position="185"/>
        <end position="206"/>
    </location>
</feature>
<dbReference type="RefSeq" id="WP_254157514.1">
    <property type="nucleotide sequence ID" value="NZ_JAHESD010000098.1"/>
</dbReference>
<keyword evidence="5" id="KW-1185">Reference proteome</keyword>
<gene>
    <name evidence="4" type="ORF">KK060_23715</name>
</gene>
<keyword evidence="1" id="KW-0175">Coiled coil</keyword>
<feature type="transmembrane region" description="Helical" evidence="2">
    <location>
        <begin position="6"/>
        <end position="30"/>
    </location>
</feature>
<proteinExistence type="predicted"/>
<keyword evidence="2" id="KW-0472">Membrane</keyword>
<feature type="domain" description="HTH LytTR-type" evidence="3">
    <location>
        <begin position="268"/>
        <end position="374"/>
    </location>
</feature>
<dbReference type="PROSITE" id="PS50930">
    <property type="entry name" value="HTH_LYTTR"/>
    <property type="match status" value="1"/>
</dbReference>
<reference evidence="4 5" key="1">
    <citation type="submission" date="2021-05" db="EMBL/GenBank/DDBJ databases">
        <title>A Polyphasic approach of four new species of the genus Ohtaekwangia: Ohtaekwangia histidinii sp. nov., Ohtaekwangia cretensis sp. nov., Ohtaekwangia indiensis sp. nov., Ohtaekwangia reichenbachii sp. nov. from diverse environment.</title>
        <authorList>
            <person name="Octaviana S."/>
        </authorList>
    </citation>
    <scope>NUCLEOTIDE SEQUENCE [LARGE SCALE GENOMIC DNA]</scope>
    <source>
        <strain evidence="4 5">PWU20</strain>
    </source>
</reference>
<dbReference type="Gene3D" id="2.40.50.1020">
    <property type="entry name" value="LytTr DNA-binding domain"/>
    <property type="match status" value="1"/>
</dbReference>
<protein>
    <submittedName>
        <fullName evidence="4">LytTR family transcriptional regulator</fullName>
    </submittedName>
</protein>